<dbReference type="InterPro" id="IPR050278">
    <property type="entry name" value="Serine_Prot_S9B/DPPIV"/>
</dbReference>
<evidence type="ECO:0000259" key="6">
    <source>
        <dbReference type="Pfam" id="PF00930"/>
    </source>
</evidence>
<dbReference type="Gene3D" id="2.140.10.30">
    <property type="entry name" value="Dipeptidylpeptidase IV, N-terminal domain"/>
    <property type="match status" value="2"/>
</dbReference>
<evidence type="ECO:0000256" key="4">
    <source>
        <dbReference type="SAM" id="MobiDB-lite"/>
    </source>
</evidence>
<evidence type="ECO:0000259" key="5">
    <source>
        <dbReference type="Pfam" id="PF00326"/>
    </source>
</evidence>
<keyword evidence="2" id="KW-0031">Aminopeptidase</keyword>
<dbReference type="EMBL" id="JAAAIL010001923">
    <property type="protein sequence ID" value="KAG0262969.1"/>
    <property type="molecule type" value="Genomic_DNA"/>
</dbReference>
<name>A0AAD4D3N7_9FUNG</name>
<accession>A0AAD4D3N7</accession>
<dbReference type="Pfam" id="PF00930">
    <property type="entry name" value="DPPIV_N"/>
    <property type="match status" value="2"/>
</dbReference>
<dbReference type="GO" id="GO:0006508">
    <property type="term" value="P:proteolysis"/>
    <property type="evidence" value="ECO:0007669"/>
    <property type="project" value="InterPro"/>
</dbReference>
<sequence length="1198" mass="133110">MASWDQIRNDVRSFRASVQPTVTTIRDFSFDTHNDRIFFLANDLSKSSKSPMLFRVDLPKPYSDKASSSSTDSDLDSDLDDLASEHHRHHYSAGLDQEDHDMDLIPFDPSTYQHFAIPSASPIQIITGGTGGSRDPFAAPDRNSFSSAPQPTASAYPGMGASATGDMPESSSVTDQILAAAPVLPWVPVLSEEWIKNSSSIFGHSPTDRLSFYQFEPQVNRLMFPYGAVIYTGSVQEDGKFEPQAAQTHSASASSPNHSYSHLVHNALAARINLVSVSGPLASPRTPFSNSTASNLDKGAAASSSTRADPKLGGSELDLVAFTRDQDIWVMTTGGVETQLTFCSRNRKKSDISCGIAEFVMQEEFHRFSNYCWAPSAPSRLRPPPRFPTPTTNVQPASPPQTVPSIPSTQPQPQHSMQHYQHHDSFSPSPATSSPNSTFSTPSPTSLSPPTLSGNFPAPAVNTSRTTERILYLQVSEAMVDLVVIPRQGMHPEFEEYRYPHAGTPNAVSDIQIVEFIPRLYDDDVVPEPLHKRLWGKASLYKMFPWIEYIVRFGWLPGGKSVWVQILDRRQQKTAILAIPLDCFMSVTEQAESSEQAEEELASRILVIFEERSDYWINVTDITHFLSPEDYILDEDTVSDPEIQFIVPSERTGFRHLYLATHSTREGSKIVPITSGNYQVVDKSITVDTKRQLVYFTAKKDSVLETHLYVASYARGAQPGNVKRLTELGYSHQATVDVVKDRFLTMYSSVDHSPACAVLYLRWSNCRHSRSPSPLSPMERRERRAEWCMWGCQFPKISSHAFMLREGIANLSAKKIRQAPIVSSTPLGHARSRSESFVSPPRIDTAFGSFKAGSMNSISGFLASHLLSSSLLSSPKSIQPQSQQQQDSGMVLSSSAGVGGRKSSLRFAPTTQASSSSAPPPPPPSSSSAGSVINAAHHPVAEFFTFMSSDNVQLHGCLYRPANYTLGQKYPTLVSIYGGPRSQMVTNEYKLPKFLRVFLATRLGYAVVMVDGRGSNDRGVEFEGQLRYRMGQIEVRDQVEGLQFLAKPDNGGLVDIDRVAISGWSYGGYLTLMALAQYPQIFKIAIAGAPVTQWELYNTAYTERYMGLVQENKEGYDKSNLLNWVNRFPDSENRLLIAHGLIDENVHFKNTELLVADLIRNNKPHQIQIYPTERHGLRDARVNEHFETLMFWLLKKNL</sequence>
<feature type="domain" description="Dipeptidylpeptidase IV N-terminal" evidence="6">
    <location>
        <begin position="304"/>
        <end position="376"/>
    </location>
</feature>
<evidence type="ECO:0000256" key="2">
    <source>
        <dbReference type="ARBA" id="ARBA00022438"/>
    </source>
</evidence>
<feature type="region of interest" description="Disordered" evidence="4">
    <location>
        <begin position="285"/>
        <end position="310"/>
    </location>
</feature>
<feature type="compositionally biased region" description="Polar residues" evidence="4">
    <location>
        <begin position="143"/>
        <end position="153"/>
    </location>
</feature>
<feature type="compositionally biased region" description="Low complexity" evidence="4">
    <location>
        <begin position="426"/>
        <end position="453"/>
    </location>
</feature>
<dbReference type="Proteomes" id="UP001194580">
    <property type="component" value="Unassembled WGS sequence"/>
</dbReference>
<feature type="domain" description="Peptidase S9 prolyl oligopeptidase catalytic" evidence="5">
    <location>
        <begin position="996"/>
        <end position="1195"/>
    </location>
</feature>
<dbReference type="InterPro" id="IPR001375">
    <property type="entry name" value="Peptidase_S9_cat"/>
</dbReference>
<comment type="caution">
    <text evidence="7">The sequence shown here is derived from an EMBL/GenBank/DDBJ whole genome shotgun (WGS) entry which is preliminary data.</text>
</comment>
<proteinExistence type="inferred from homology"/>
<feature type="region of interest" description="Disordered" evidence="4">
    <location>
        <begin position="382"/>
        <end position="460"/>
    </location>
</feature>
<dbReference type="GO" id="GO:0008236">
    <property type="term" value="F:serine-type peptidase activity"/>
    <property type="evidence" value="ECO:0007669"/>
    <property type="project" value="UniProtKB-KW"/>
</dbReference>
<keyword evidence="8" id="KW-1185">Reference proteome</keyword>
<feature type="compositionally biased region" description="Polar residues" evidence="4">
    <location>
        <begin position="403"/>
        <end position="419"/>
    </location>
</feature>
<dbReference type="SUPFAM" id="SSF53474">
    <property type="entry name" value="alpha/beta-Hydrolases"/>
    <property type="match status" value="1"/>
</dbReference>
<dbReference type="AlphaFoldDB" id="A0AAD4D3N7"/>
<dbReference type="SUPFAM" id="SSF82171">
    <property type="entry name" value="DPP6 N-terminal domain-like"/>
    <property type="match status" value="1"/>
</dbReference>
<feature type="domain" description="Dipeptidylpeptidase IV N-terminal" evidence="6">
    <location>
        <begin position="464"/>
        <end position="752"/>
    </location>
</feature>
<dbReference type="PANTHER" id="PTHR11731">
    <property type="entry name" value="PROTEASE FAMILY S9B,C DIPEPTIDYL-PEPTIDASE IV-RELATED"/>
    <property type="match status" value="1"/>
</dbReference>
<keyword evidence="3" id="KW-0720">Serine protease</keyword>
<organism evidence="7 8">
    <name type="scientific">Linnemannia exigua</name>
    <dbReference type="NCBI Taxonomy" id="604196"/>
    <lineage>
        <taxon>Eukaryota</taxon>
        <taxon>Fungi</taxon>
        <taxon>Fungi incertae sedis</taxon>
        <taxon>Mucoromycota</taxon>
        <taxon>Mortierellomycotina</taxon>
        <taxon>Mortierellomycetes</taxon>
        <taxon>Mortierellales</taxon>
        <taxon>Mortierellaceae</taxon>
        <taxon>Linnemannia</taxon>
    </lineage>
</organism>
<evidence type="ECO:0000256" key="3">
    <source>
        <dbReference type="ARBA" id="ARBA00022825"/>
    </source>
</evidence>
<dbReference type="InterPro" id="IPR002469">
    <property type="entry name" value="Peptidase_S9B_N"/>
</dbReference>
<dbReference type="GO" id="GO:0004177">
    <property type="term" value="F:aminopeptidase activity"/>
    <property type="evidence" value="ECO:0007669"/>
    <property type="project" value="UniProtKB-KW"/>
</dbReference>
<keyword evidence="2" id="KW-0378">Hydrolase</keyword>
<protein>
    <submittedName>
        <fullName evidence="7">Dipeptidylpeptidase</fullName>
    </submittedName>
</protein>
<feature type="compositionally biased region" description="Low complexity" evidence="4">
    <location>
        <begin position="874"/>
        <end position="888"/>
    </location>
</feature>
<keyword evidence="2" id="KW-0645">Protease</keyword>
<comment type="similarity">
    <text evidence="1">Belongs to the peptidase S9B family.</text>
</comment>
<feature type="compositionally biased region" description="Polar residues" evidence="4">
    <location>
        <begin position="286"/>
        <end position="295"/>
    </location>
</feature>
<dbReference type="Pfam" id="PF00326">
    <property type="entry name" value="Peptidase_S9"/>
    <property type="match status" value="1"/>
</dbReference>
<evidence type="ECO:0000313" key="8">
    <source>
        <dbReference type="Proteomes" id="UP001194580"/>
    </source>
</evidence>
<feature type="region of interest" description="Disordered" evidence="4">
    <location>
        <begin position="129"/>
        <end position="170"/>
    </location>
</feature>
<dbReference type="Gene3D" id="3.40.50.1820">
    <property type="entry name" value="alpha/beta hydrolase"/>
    <property type="match status" value="1"/>
</dbReference>
<gene>
    <name evidence="7" type="primary">DPP8</name>
    <name evidence="7" type="ORF">BGZ95_003912</name>
</gene>
<evidence type="ECO:0000313" key="7">
    <source>
        <dbReference type="EMBL" id="KAG0262969.1"/>
    </source>
</evidence>
<feature type="region of interest" description="Disordered" evidence="4">
    <location>
        <begin position="874"/>
        <end position="931"/>
    </location>
</feature>
<dbReference type="PANTHER" id="PTHR11731:SF193">
    <property type="entry name" value="DIPEPTIDYL PEPTIDASE 9"/>
    <property type="match status" value="1"/>
</dbReference>
<dbReference type="GO" id="GO:0008239">
    <property type="term" value="F:dipeptidyl-peptidase activity"/>
    <property type="evidence" value="ECO:0007669"/>
    <property type="project" value="TreeGrafter"/>
</dbReference>
<dbReference type="InterPro" id="IPR029058">
    <property type="entry name" value="AB_hydrolase_fold"/>
</dbReference>
<evidence type="ECO:0000256" key="1">
    <source>
        <dbReference type="ARBA" id="ARBA00006150"/>
    </source>
</evidence>
<reference evidence="7" key="1">
    <citation type="journal article" date="2020" name="Fungal Divers.">
        <title>Resolving the Mortierellaceae phylogeny through synthesis of multi-gene phylogenetics and phylogenomics.</title>
        <authorList>
            <person name="Vandepol N."/>
            <person name="Liber J."/>
            <person name="Desiro A."/>
            <person name="Na H."/>
            <person name="Kennedy M."/>
            <person name="Barry K."/>
            <person name="Grigoriev I.V."/>
            <person name="Miller A.N."/>
            <person name="O'Donnell K."/>
            <person name="Stajich J.E."/>
            <person name="Bonito G."/>
        </authorList>
    </citation>
    <scope>NUCLEOTIDE SEQUENCE</scope>
    <source>
        <strain evidence="7">NRRL 28262</strain>
    </source>
</reference>